<name>A0A377FWD7_9BACL</name>
<evidence type="ECO:0000313" key="2">
    <source>
        <dbReference type="EMBL" id="STO08874.1"/>
    </source>
</evidence>
<feature type="domain" description="DUF2382" evidence="1">
    <location>
        <begin position="131"/>
        <end position="248"/>
    </location>
</feature>
<dbReference type="InterPro" id="IPR052967">
    <property type="entry name" value="Stress_Response_Assoc"/>
</dbReference>
<protein>
    <submittedName>
        <fullName evidence="2">Uncharacterized protein conserved in bacteria</fullName>
    </submittedName>
</protein>
<dbReference type="Proteomes" id="UP000254060">
    <property type="component" value="Unassembled WGS sequence"/>
</dbReference>
<evidence type="ECO:0000259" key="1">
    <source>
        <dbReference type="Pfam" id="PF09557"/>
    </source>
</evidence>
<proteinExistence type="predicted"/>
<dbReference type="InterPro" id="IPR019060">
    <property type="entry name" value="DUF2382"/>
</dbReference>
<dbReference type="EMBL" id="UGGP01000001">
    <property type="protein sequence ID" value="STO08874.1"/>
    <property type="molecule type" value="Genomic_DNA"/>
</dbReference>
<sequence>MRQAIISELFDDATALLARTVDLKREGYDEGDMFVLVKRKETGEAVKRQSNLYVLVADDPQAIASLVTSSERPVERWLGSMRLTPERQETFAQAIEQGKLFLYVDAEQGERLEAETATRRKQATDTEEQTLALHEERLDVKKRAVQTGELVVNKRVTETDQEIEIPIRREQLHVERKDGSLEEIEDYDFDRPGIRTIDEGDHLRIQVIEERAFIVKRPVVVEEIIVHKHVREDVETVTETLRKEEIEVREEGDARIDIDSSLTERKDET</sequence>
<accession>A0A377FWD7</accession>
<evidence type="ECO:0000313" key="3">
    <source>
        <dbReference type="Proteomes" id="UP000254060"/>
    </source>
</evidence>
<dbReference type="PANTHER" id="PTHR38463:SF1">
    <property type="entry name" value="STRESS RESPONSE PROTEIN YSNF"/>
    <property type="match status" value="1"/>
</dbReference>
<dbReference type="STRING" id="1397694.GCA_000702585_02740"/>
<dbReference type="Pfam" id="PF09557">
    <property type="entry name" value="DUF2382"/>
    <property type="match status" value="1"/>
</dbReference>
<dbReference type="PANTHER" id="PTHR38463">
    <property type="entry name" value="STRESS RESPONSE PROTEIN YSNF"/>
    <property type="match status" value="1"/>
</dbReference>
<dbReference type="NCBIfam" id="TIGR02271">
    <property type="entry name" value="YsnF/AvaK domain"/>
    <property type="match status" value="1"/>
</dbReference>
<dbReference type="AlphaFoldDB" id="A0A377FWD7"/>
<gene>
    <name evidence="2" type="ORF">NCTC13163_02252</name>
</gene>
<dbReference type="RefSeq" id="WP_024371841.1">
    <property type="nucleotide sequence ID" value="NZ_UGGP01000001.1"/>
</dbReference>
<organism evidence="2 3">
    <name type="scientific">Exiguobacterium aurantiacum</name>
    <dbReference type="NCBI Taxonomy" id="33987"/>
    <lineage>
        <taxon>Bacteria</taxon>
        <taxon>Bacillati</taxon>
        <taxon>Bacillota</taxon>
        <taxon>Bacilli</taxon>
        <taxon>Bacillales</taxon>
        <taxon>Bacillales Family XII. Incertae Sedis</taxon>
        <taxon>Exiguobacterium</taxon>
    </lineage>
</organism>
<dbReference type="OrthoDB" id="2678178at2"/>
<reference evidence="2 3" key="1">
    <citation type="submission" date="2018-06" db="EMBL/GenBank/DDBJ databases">
        <authorList>
            <consortium name="Pathogen Informatics"/>
            <person name="Doyle S."/>
        </authorList>
    </citation>
    <scope>NUCLEOTIDE SEQUENCE [LARGE SCALE GENOMIC DNA]</scope>
    <source>
        <strain evidence="2 3">NCTC13163</strain>
    </source>
</reference>